<dbReference type="EMBL" id="CFOH01000743">
    <property type="protein sequence ID" value="CFE67956.1"/>
    <property type="molecule type" value="Genomic_DNA"/>
</dbReference>
<name>A0A654TEL7_MYCTX</name>
<dbReference type="Proteomes" id="UP000048289">
    <property type="component" value="Unassembled WGS sequence"/>
</dbReference>
<dbReference type="EMBL" id="CSBK01002346">
    <property type="protein sequence ID" value="COZ73770.1"/>
    <property type="molecule type" value="Genomic_DNA"/>
</dbReference>
<evidence type="ECO:0000313" key="4">
    <source>
        <dbReference type="EMBL" id="COX29018.1"/>
    </source>
</evidence>
<evidence type="ECO:0000313" key="9">
    <source>
        <dbReference type="Proteomes" id="UP000048600"/>
    </source>
</evidence>
<reference evidence="5" key="1">
    <citation type="submission" date="2015-03" db="EMBL/GenBank/DDBJ databases">
        <authorList>
            <consortium name="Pathogen Informatics"/>
            <person name="Murphy D."/>
        </authorList>
    </citation>
    <scope>NUCLEOTIDE SEQUENCE</scope>
    <source>
        <strain evidence="5">N09902308</strain>
    </source>
</reference>
<dbReference type="Proteomes" id="UP000039021">
    <property type="component" value="Unassembled WGS sequence"/>
</dbReference>
<dbReference type="AlphaFoldDB" id="A0A654TEL7"/>
<evidence type="ECO:0000313" key="3">
    <source>
        <dbReference type="EMBL" id="CFE67956.1"/>
    </source>
</evidence>
<evidence type="ECO:0000313" key="5">
    <source>
        <dbReference type="EMBL" id="COZ73770.1"/>
    </source>
</evidence>
<dbReference type="Proteomes" id="UP000046947">
    <property type="component" value="Unassembled WGS sequence"/>
</dbReference>
<accession>A0A654TEL7</accession>
<feature type="compositionally biased region" description="Polar residues" evidence="1">
    <location>
        <begin position="46"/>
        <end position="62"/>
    </location>
</feature>
<evidence type="ECO:0000313" key="8">
    <source>
        <dbReference type="Proteomes" id="UP000048289"/>
    </source>
</evidence>
<protein>
    <submittedName>
        <fullName evidence="2">Uncharacterized protein</fullName>
    </submittedName>
</protein>
<feature type="region of interest" description="Disordered" evidence="1">
    <location>
        <begin position="1"/>
        <end position="98"/>
    </location>
</feature>
<gene>
    <name evidence="2" type="ORF">ERS007681_03911</name>
    <name evidence="3" type="ORF">ERS007688_03436</name>
    <name evidence="5" type="ORF">ERS007739_04082</name>
    <name evidence="4" type="ORF">ERS007741_04133</name>
</gene>
<dbReference type="Proteomes" id="UP000048600">
    <property type="component" value="Unassembled WGS sequence"/>
</dbReference>
<evidence type="ECO:0000313" key="2">
    <source>
        <dbReference type="EMBL" id="CFE45780.1"/>
    </source>
</evidence>
<sequence>MSKSSPRATFPRSVNFTPRSVNRPARSGPTKPIASNTRSASSSKSEPSTLTNLPSSMVTSCARSALTRPSVPTNASVLTENTRSPPSSCAADTRYISG</sequence>
<feature type="compositionally biased region" description="Polar residues" evidence="1">
    <location>
        <begin position="70"/>
        <end position="87"/>
    </location>
</feature>
<organism evidence="2 8">
    <name type="scientific">Mycobacterium tuberculosis</name>
    <dbReference type="NCBI Taxonomy" id="1773"/>
    <lineage>
        <taxon>Bacteria</taxon>
        <taxon>Bacillati</taxon>
        <taxon>Actinomycetota</taxon>
        <taxon>Actinomycetes</taxon>
        <taxon>Mycobacteriales</taxon>
        <taxon>Mycobacteriaceae</taxon>
        <taxon>Mycobacterium</taxon>
        <taxon>Mycobacterium tuberculosis complex</taxon>
    </lineage>
</organism>
<feature type="compositionally biased region" description="Low complexity" evidence="1">
    <location>
        <begin position="35"/>
        <end position="45"/>
    </location>
</feature>
<proteinExistence type="predicted"/>
<dbReference type="EMBL" id="CHKL01000771">
    <property type="protein sequence ID" value="COX29018.1"/>
    <property type="molecule type" value="Genomic_DNA"/>
</dbReference>
<evidence type="ECO:0000256" key="1">
    <source>
        <dbReference type="SAM" id="MobiDB-lite"/>
    </source>
</evidence>
<dbReference type="EMBL" id="CFOE01000781">
    <property type="protein sequence ID" value="CFE45780.1"/>
    <property type="molecule type" value="Genomic_DNA"/>
</dbReference>
<reference evidence="6 7" key="2">
    <citation type="submission" date="2015-03" db="EMBL/GenBank/DDBJ databases">
        <authorList>
            <consortium name="Pathogen Informatics"/>
        </authorList>
    </citation>
    <scope>NUCLEOTIDE SEQUENCE [LARGE SCALE GENOMIC DNA]</scope>
    <source>
        <strain evidence="2 8">G09901357</strain>
        <strain evidence="3 7">H09601792</strain>
        <strain evidence="6">N09902308</strain>
        <strain evidence="4 9">P00601463</strain>
    </source>
</reference>
<evidence type="ECO:0000313" key="7">
    <source>
        <dbReference type="Proteomes" id="UP000046947"/>
    </source>
</evidence>
<evidence type="ECO:0000313" key="6">
    <source>
        <dbReference type="Proteomes" id="UP000039021"/>
    </source>
</evidence>
<feature type="compositionally biased region" description="Polar residues" evidence="1">
    <location>
        <begin position="1"/>
        <end position="20"/>
    </location>
</feature>